<organism evidence="1 2">
    <name type="scientific">Scutellospora calospora</name>
    <dbReference type="NCBI Taxonomy" id="85575"/>
    <lineage>
        <taxon>Eukaryota</taxon>
        <taxon>Fungi</taxon>
        <taxon>Fungi incertae sedis</taxon>
        <taxon>Mucoromycota</taxon>
        <taxon>Glomeromycotina</taxon>
        <taxon>Glomeromycetes</taxon>
        <taxon>Diversisporales</taxon>
        <taxon>Gigasporaceae</taxon>
        <taxon>Scutellospora</taxon>
    </lineage>
</organism>
<evidence type="ECO:0000313" key="2">
    <source>
        <dbReference type="Proteomes" id="UP000789860"/>
    </source>
</evidence>
<reference evidence="1" key="1">
    <citation type="submission" date="2021-06" db="EMBL/GenBank/DDBJ databases">
        <authorList>
            <person name="Kallberg Y."/>
            <person name="Tangrot J."/>
            <person name="Rosling A."/>
        </authorList>
    </citation>
    <scope>NUCLEOTIDE SEQUENCE</scope>
    <source>
        <strain evidence="1">AU212A</strain>
    </source>
</reference>
<accession>A0ACA9PTW5</accession>
<comment type="caution">
    <text evidence="1">The sequence shown here is derived from an EMBL/GenBank/DDBJ whole genome shotgun (WGS) entry which is preliminary data.</text>
</comment>
<protein>
    <submittedName>
        <fullName evidence="1">3926_t:CDS:1</fullName>
    </submittedName>
</protein>
<name>A0ACA9PTW5_9GLOM</name>
<proteinExistence type="predicted"/>
<evidence type="ECO:0000313" key="1">
    <source>
        <dbReference type="EMBL" id="CAG8722316.1"/>
    </source>
</evidence>
<gene>
    <name evidence="1" type="ORF">SCALOS_LOCUS11302</name>
</gene>
<keyword evidence="2" id="KW-1185">Reference proteome</keyword>
<dbReference type="EMBL" id="CAJVPM010048132">
    <property type="protein sequence ID" value="CAG8722316.1"/>
    <property type="molecule type" value="Genomic_DNA"/>
</dbReference>
<sequence length="95" mass="10172">SLHVSAPPMPGGARAEAERRRALALKALDKRLHSTNNKPNYGPTSFLSLDSKLSPGESVAVSITSNESKTSDDIGSVSSEPVLFDVKEHLDEKDL</sequence>
<dbReference type="Proteomes" id="UP000789860">
    <property type="component" value="Unassembled WGS sequence"/>
</dbReference>
<feature type="non-terminal residue" evidence="1">
    <location>
        <position position="1"/>
    </location>
</feature>